<comment type="caution">
    <text evidence="2">The sequence shown here is derived from an EMBL/GenBank/DDBJ whole genome shotgun (WGS) entry which is preliminary data.</text>
</comment>
<dbReference type="InterPro" id="IPR058511">
    <property type="entry name" value="DUF8198"/>
</dbReference>
<gene>
    <name evidence="2" type="ORF">GARC_0493</name>
</gene>
<evidence type="ECO:0000313" key="2">
    <source>
        <dbReference type="EMBL" id="GAC17475.1"/>
    </source>
</evidence>
<dbReference type="AlphaFoldDB" id="K6Z1Z0"/>
<dbReference type="Proteomes" id="UP000006327">
    <property type="component" value="Unassembled WGS sequence"/>
</dbReference>
<protein>
    <recommendedName>
        <fullName evidence="1">DUF8198 domain-containing protein</fullName>
    </recommendedName>
</protein>
<evidence type="ECO:0000313" key="3">
    <source>
        <dbReference type="Proteomes" id="UP000006327"/>
    </source>
</evidence>
<dbReference type="STRING" id="493475.GARC_0493"/>
<dbReference type="EMBL" id="BAEO01000007">
    <property type="protein sequence ID" value="GAC17475.1"/>
    <property type="molecule type" value="Genomic_DNA"/>
</dbReference>
<dbReference type="Pfam" id="PF26621">
    <property type="entry name" value="DUF8198"/>
    <property type="match status" value="1"/>
</dbReference>
<dbReference type="eggNOG" id="ENOG5031R3M">
    <property type="taxonomic scope" value="Bacteria"/>
</dbReference>
<accession>K6Z1Z0</accession>
<sequence length="245" mass="27974">MDNCQPIWQCKLKNMIDSTKQIIRHLHGISTMQEIADKAGLMPTIRAVQAWQCKRLLATHQQMYQQKRFKPAVEFFINELYGPNDFSQRDQDIARIVPKMSKFLPESALHSLASALHLNTLSFELDFDLAKNLIDTTINRDTYAKAYISCNNLATRQQQIDYIRTLGNDLADVVKMKGISTLLFISRKPAKMAGVLALHEFLEKGFKSFKNLGNVEEFITPVVNKEQQIMQQLANPNLPNPLPNV</sequence>
<keyword evidence="3" id="KW-1185">Reference proteome</keyword>
<dbReference type="NCBIfam" id="NF047641">
    <property type="entry name" value="FFLEE_fam"/>
    <property type="match status" value="1"/>
</dbReference>
<feature type="domain" description="DUF8198" evidence="1">
    <location>
        <begin position="36"/>
        <end position="235"/>
    </location>
</feature>
<reference evidence="2 3" key="1">
    <citation type="journal article" date="2017" name="Antonie Van Leeuwenhoek">
        <title>Rhizobium rhizosphaerae sp. nov., a novel species isolated from rice rhizosphere.</title>
        <authorList>
            <person name="Zhao J.J."/>
            <person name="Zhang J."/>
            <person name="Zhang R.J."/>
            <person name="Zhang C.W."/>
            <person name="Yin H.Q."/>
            <person name="Zhang X.X."/>
        </authorList>
    </citation>
    <scope>NUCLEOTIDE SEQUENCE [LARGE SCALE GENOMIC DNA]</scope>
    <source>
        <strain evidence="2 3">BSs20135</strain>
    </source>
</reference>
<organism evidence="2 3">
    <name type="scientific">Paraglaciecola arctica BSs20135</name>
    <dbReference type="NCBI Taxonomy" id="493475"/>
    <lineage>
        <taxon>Bacteria</taxon>
        <taxon>Pseudomonadati</taxon>
        <taxon>Pseudomonadota</taxon>
        <taxon>Gammaproteobacteria</taxon>
        <taxon>Alteromonadales</taxon>
        <taxon>Alteromonadaceae</taxon>
        <taxon>Paraglaciecola</taxon>
    </lineage>
</organism>
<proteinExistence type="predicted"/>
<evidence type="ECO:0000259" key="1">
    <source>
        <dbReference type="Pfam" id="PF26621"/>
    </source>
</evidence>
<dbReference type="InterPro" id="IPR058063">
    <property type="entry name" value="FFLEE_fam"/>
</dbReference>
<name>K6Z1Z0_9ALTE</name>